<reference evidence="1 2" key="1">
    <citation type="submission" date="2019-03" db="EMBL/GenBank/DDBJ databases">
        <title>This is whole genome sequence of Paenibacillus sp MS74 strain.</title>
        <authorList>
            <person name="Trinh H.N."/>
        </authorList>
    </citation>
    <scope>NUCLEOTIDE SEQUENCE [LARGE SCALE GENOMIC DNA]</scope>
    <source>
        <strain evidence="1 2">MS74</strain>
    </source>
</reference>
<dbReference type="OrthoDB" id="5914937at2"/>
<evidence type="ECO:0008006" key="3">
    <source>
        <dbReference type="Google" id="ProtNLM"/>
    </source>
</evidence>
<dbReference type="Proteomes" id="UP000295636">
    <property type="component" value="Unassembled WGS sequence"/>
</dbReference>
<dbReference type="EMBL" id="SMRT01000004">
    <property type="protein sequence ID" value="TDF98012.1"/>
    <property type="molecule type" value="Genomic_DNA"/>
</dbReference>
<name>A0A4R5KRJ3_9BACL</name>
<evidence type="ECO:0000313" key="2">
    <source>
        <dbReference type="Proteomes" id="UP000295636"/>
    </source>
</evidence>
<organism evidence="1 2">
    <name type="scientific">Paenibacillus piri</name>
    <dbReference type="NCBI Taxonomy" id="2547395"/>
    <lineage>
        <taxon>Bacteria</taxon>
        <taxon>Bacillati</taxon>
        <taxon>Bacillota</taxon>
        <taxon>Bacilli</taxon>
        <taxon>Bacillales</taxon>
        <taxon>Paenibacillaceae</taxon>
        <taxon>Paenibacillus</taxon>
    </lineage>
</organism>
<accession>A0A4R5KRJ3</accession>
<evidence type="ECO:0000313" key="1">
    <source>
        <dbReference type="EMBL" id="TDF98012.1"/>
    </source>
</evidence>
<dbReference type="RefSeq" id="WP_133227692.1">
    <property type="nucleotide sequence ID" value="NZ_SMRT01000004.1"/>
</dbReference>
<gene>
    <name evidence="1" type="ORF">E1757_10870</name>
</gene>
<keyword evidence="2" id="KW-1185">Reference proteome</keyword>
<proteinExistence type="predicted"/>
<comment type="caution">
    <text evidence="1">The sequence shown here is derived from an EMBL/GenBank/DDBJ whole genome shotgun (WGS) entry which is preliminary data.</text>
</comment>
<sequence>MMPIYEEVDCLGFHGQLVRNDSIEITVVPEIGGRIMEFGPIGTNLLFVNEGLHGFKPKSDKRQAVSLAESRKSIGFLLYGGEKTWLAPQADWDGPPYAELDHGVYDCVMVPTSEGTEIQLISPICQETQLQIVRRIRIPHEGRRIRIRQEVVNRGNRVQHKGIWQVTMLRKPGIVHLQTAGTSRYEKGVHYFDSTQTELGLVEYDKELALVHCDGTTQFKVGTDINNGFVDTWLPGQSPESPPILFRKSFGMTRGPYGHGCAVEVFQSSAFPYFEVEVHAPLTELGPDESAHDEVVWELL</sequence>
<dbReference type="AlphaFoldDB" id="A0A4R5KRJ3"/>
<protein>
    <recommendedName>
        <fullName evidence="3">DUF4380 domain-containing protein</fullName>
    </recommendedName>
</protein>